<dbReference type="AlphaFoldDB" id="A0A6J8ACA7"/>
<evidence type="ECO:0000313" key="3">
    <source>
        <dbReference type="EMBL" id="CAC5365241.1"/>
    </source>
</evidence>
<evidence type="ECO:0000313" key="4">
    <source>
        <dbReference type="Proteomes" id="UP000507470"/>
    </source>
</evidence>
<dbReference type="Gene3D" id="3.30.160.60">
    <property type="entry name" value="Classic Zinc Finger"/>
    <property type="match status" value="1"/>
</dbReference>
<dbReference type="InterPro" id="IPR000315">
    <property type="entry name" value="Znf_B-box"/>
</dbReference>
<protein>
    <recommendedName>
        <fullName evidence="2">B box-type domain-containing protein</fullName>
    </recommendedName>
</protein>
<dbReference type="Proteomes" id="UP000507470">
    <property type="component" value="Unassembled WGS sequence"/>
</dbReference>
<dbReference type="SUPFAM" id="SSF57845">
    <property type="entry name" value="B-box zinc-binding domain"/>
    <property type="match status" value="1"/>
</dbReference>
<keyword evidence="1" id="KW-0863">Zinc-finger</keyword>
<evidence type="ECO:0000259" key="2">
    <source>
        <dbReference type="PROSITE" id="PS50119"/>
    </source>
</evidence>
<dbReference type="SUPFAM" id="SSF101898">
    <property type="entry name" value="NHL repeat"/>
    <property type="match status" value="1"/>
</dbReference>
<keyword evidence="1" id="KW-0479">Metal-binding</keyword>
<dbReference type="PANTHER" id="PTHR25462">
    <property type="entry name" value="BONUS, ISOFORM C-RELATED"/>
    <property type="match status" value="1"/>
</dbReference>
<dbReference type="Gene3D" id="4.10.830.40">
    <property type="match status" value="1"/>
</dbReference>
<feature type="domain" description="B box-type" evidence="2">
    <location>
        <begin position="1"/>
        <end position="51"/>
    </location>
</feature>
<sequence length="544" mass="62832">MEKVKCEPCKIRDRNNVSIHWCVICEESLCSDCTENHRSMKMLRNHELIDINRMPIHKNIADQCCFKHDNLPFEYFCIDHDVLSCKECLAESHRSCQKVMSVDIASKGAKQSQSFIDTTELVDHVLETTHAIAKDEKGFIENIVMEANSVKMAVRIIKEEAINHIETLEKSLLHDLDLKKETMIQKSKKIINETEDIDKMTKDKKDIFDLVNKHGSEKQAFLATHAYKQALTDIEKRVTDITKKSTRFTIRLIPEKFQEFIKSIGSIELNEVPSDVIFVPKKKCQFQMPIVETQRLPYFVHKRDLNIRNTNIFGMTVNEKDEFILVDSKGSGRILVYDDNDNYKYRIDTKHQPWDIALILGKKIGVLTSYQEEVLQFVDFDKKNISRTVSVKESNQGGVATSNKHIYVGTKGNINILDLEGRLIRSVNTKYEKMEPWFISLDKTGNIYYSTPKLLGCIRSDGKEVYTYSTPDNDNLWKLAVDNHGYVYVVVFEKGIYRLKPDGTFMDIVIKNEQSRSYVGICFNIQCTKIILSRGTMVSVFNQK</sequence>
<dbReference type="OrthoDB" id="6046700at2759"/>
<dbReference type="PANTHER" id="PTHR25462:SF296">
    <property type="entry name" value="MEIOTIC P26, ISOFORM F"/>
    <property type="match status" value="1"/>
</dbReference>
<evidence type="ECO:0000256" key="1">
    <source>
        <dbReference type="PROSITE-ProRule" id="PRU00024"/>
    </source>
</evidence>
<name>A0A6J8ACA7_MYTCO</name>
<dbReference type="PROSITE" id="PS50119">
    <property type="entry name" value="ZF_BBOX"/>
    <property type="match status" value="1"/>
</dbReference>
<gene>
    <name evidence="3" type="ORF">MCOR_5990</name>
</gene>
<dbReference type="GO" id="GO:0008270">
    <property type="term" value="F:zinc ion binding"/>
    <property type="evidence" value="ECO:0007669"/>
    <property type="project" value="UniProtKB-KW"/>
</dbReference>
<organism evidence="3 4">
    <name type="scientific">Mytilus coruscus</name>
    <name type="common">Sea mussel</name>
    <dbReference type="NCBI Taxonomy" id="42192"/>
    <lineage>
        <taxon>Eukaryota</taxon>
        <taxon>Metazoa</taxon>
        <taxon>Spiralia</taxon>
        <taxon>Lophotrochozoa</taxon>
        <taxon>Mollusca</taxon>
        <taxon>Bivalvia</taxon>
        <taxon>Autobranchia</taxon>
        <taxon>Pteriomorphia</taxon>
        <taxon>Mytilida</taxon>
        <taxon>Mytiloidea</taxon>
        <taxon>Mytilidae</taxon>
        <taxon>Mytilinae</taxon>
        <taxon>Mytilus</taxon>
    </lineage>
</organism>
<dbReference type="EMBL" id="CACVKT020001106">
    <property type="protein sequence ID" value="CAC5365241.1"/>
    <property type="molecule type" value="Genomic_DNA"/>
</dbReference>
<reference evidence="3 4" key="1">
    <citation type="submission" date="2020-06" db="EMBL/GenBank/DDBJ databases">
        <authorList>
            <person name="Li R."/>
            <person name="Bekaert M."/>
        </authorList>
    </citation>
    <scope>NUCLEOTIDE SEQUENCE [LARGE SCALE GENOMIC DNA]</scope>
    <source>
        <strain evidence="4">wild</strain>
    </source>
</reference>
<proteinExistence type="predicted"/>
<dbReference type="InterPro" id="IPR011042">
    <property type="entry name" value="6-blade_b-propeller_TolB-like"/>
</dbReference>
<keyword evidence="4" id="KW-1185">Reference proteome</keyword>
<dbReference type="CDD" id="cd19757">
    <property type="entry name" value="Bbox1"/>
    <property type="match status" value="1"/>
</dbReference>
<keyword evidence="1" id="KW-0862">Zinc</keyword>
<dbReference type="InterPro" id="IPR047153">
    <property type="entry name" value="TRIM45/56/19-like"/>
</dbReference>
<dbReference type="Gene3D" id="2.120.10.30">
    <property type="entry name" value="TolB, C-terminal domain"/>
    <property type="match status" value="1"/>
</dbReference>
<accession>A0A6J8ACA7</accession>